<feature type="transmembrane region" description="Helical" evidence="7">
    <location>
        <begin position="237"/>
        <end position="258"/>
    </location>
</feature>
<feature type="transmembrane region" description="Helical" evidence="7">
    <location>
        <begin position="388"/>
        <end position="413"/>
    </location>
</feature>
<dbReference type="PANTHER" id="PTHR34390:SF2">
    <property type="entry name" value="SUCCINATE TRANSPORTER SUBUNIT YJJP-RELATED"/>
    <property type="match status" value="1"/>
</dbReference>
<dbReference type="GO" id="GO:0022857">
    <property type="term" value="F:transmembrane transporter activity"/>
    <property type="evidence" value="ECO:0007669"/>
    <property type="project" value="InterPro"/>
</dbReference>
<feature type="transmembrane region" description="Helical" evidence="7">
    <location>
        <begin position="149"/>
        <end position="168"/>
    </location>
</feature>
<dbReference type="Proteomes" id="UP000523447">
    <property type="component" value="Unassembled WGS sequence"/>
</dbReference>
<keyword evidence="5 7" id="KW-0472">Membrane</keyword>
<feature type="transmembrane region" description="Helical" evidence="7">
    <location>
        <begin position="278"/>
        <end position="295"/>
    </location>
</feature>
<evidence type="ECO:0000256" key="7">
    <source>
        <dbReference type="SAM" id="Phobius"/>
    </source>
</evidence>
<evidence type="ECO:0000259" key="8">
    <source>
        <dbReference type="Pfam" id="PF06738"/>
    </source>
</evidence>
<evidence type="ECO:0000313" key="9">
    <source>
        <dbReference type="EMBL" id="NKY84271.1"/>
    </source>
</evidence>
<feature type="domain" description="Threonine/serine exporter-like N-terminal" evidence="8">
    <location>
        <begin position="16"/>
        <end position="259"/>
    </location>
</feature>
<dbReference type="EMBL" id="JAAXPE010000001">
    <property type="protein sequence ID" value="NKY84271.1"/>
    <property type="molecule type" value="Genomic_DNA"/>
</dbReference>
<feature type="transmembrane region" description="Helical" evidence="7">
    <location>
        <begin position="203"/>
        <end position="225"/>
    </location>
</feature>
<reference evidence="9 10" key="1">
    <citation type="submission" date="2020-04" db="EMBL/GenBank/DDBJ databases">
        <title>MicrobeNet Type strains.</title>
        <authorList>
            <person name="Nicholson A.C."/>
        </authorList>
    </citation>
    <scope>NUCLEOTIDE SEQUENCE [LARGE SCALE GENOMIC DNA]</scope>
    <source>
        <strain evidence="9 10">DSM 44445</strain>
    </source>
</reference>
<evidence type="ECO:0000256" key="1">
    <source>
        <dbReference type="ARBA" id="ARBA00004651"/>
    </source>
</evidence>
<dbReference type="AlphaFoldDB" id="A0A7X6LUE3"/>
<dbReference type="GO" id="GO:0005886">
    <property type="term" value="C:plasma membrane"/>
    <property type="evidence" value="ECO:0007669"/>
    <property type="project" value="UniProtKB-SubCell"/>
</dbReference>
<dbReference type="Pfam" id="PF06738">
    <property type="entry name" value="ThrE"/>
    <property type="match status" value="1"/>
</dbReference>
<evidence type="ECO:0000256" key="6">
    <source>
        <dbReference type="ARBA" id="ARBA00034125"/>
    </source>
</evidence>
<keyword evidence="2" id="KW-1003">Cell membrane</keyword>
<evidence type="ECO:0000256" key="5">
    <source>
        <dbReference type="ARBA" id="ARBA00023136"/>
    </source>
</evidence>
<dbReference type="InterPro" id="IPR050539">
    <property type="entry name" value="ThrE_Dicarb/AminoAcid_Exp"/>
</dbReference>
<keyword evidence="10" id="KW-1185">Reference proteome</keyword>
<evidence type="ECO:0000313" key="10">
    <source>
        <dbReference type="Proteomes" id="UP000523447"/>
    </source>
</evidence>
<dbReference type="InterPro" id="IPR010619">
    <property type="entry name" value="ThrE-like_N"/>
</dbReference>
<feature type="transmembrane region" description="Helical" evidence="7">
    <location>
        <begin position="357"/>
        <end position="376"/>
    </location>
</feature>
<evidence type="ECO:0000256" key="4">
    <source>
        <dbReference type="ARBA" id="ARBA00022989"/>
    </source>
</evidence>
<accession>A0A7X6LUE3</accession>
<comment type="caution">
    <text evidence="9">The sequence shown here is derived from an EMBL/GenBank/DDBJ whole genome shotgun (WGS) entry which is preliminary data.</text>
</comment>
<feature type="transmembrane region" description="Helical" evidence="7">
    <location>
        <begin position="126"/>
        <end position="143"/>
    </location>
</feature>
<name>A0A7X6LUE3_9NOCA</name>
<feature type="transmembrane region" description="Helical" evidence="7">
    <location>
        <begin position="302"/>
        <end position="324"/>
    </location>
</feature>
<protein>
    <submittedName>
        <fullName evidence="9">Threonine/serine exporter family protein</fullName>
    </submittedName>
</protein>
<organism evidence="9 10">
    <name type="scientific">Nocardia veterana</name>
    <dbReference type="NCBI Taxonomy" id="132249"/>
    <lineage>
        <taxon>Bacteria</taxon>
        <taxon>Bacillati</taxon>
        <taxon>Actinomycetota</taxon>
        <taxon>Actinomycetes</taxon>
        <taxon>Mycobacteriales</taxon>
        <taxon>Nocardiaceae</taxon>
        <taxon>Nocardia</taxon>
    </lineage>
</organism>
<proteinExistence type="inferred from homology"/>
<comment type="similarity">
    <text evidence="6">Belongs to the ThrE exporter (TC 2.A.79) family.</text>
</comment>
<keyword evidence="4 7" id="KW-1133">Transmembrane helix</keyword>
<dbReference type="RefSeq" id="WP_040715999.1">
    <property type="nucleotide sequence ID" value="NZ_CAWPHS010000001.1"/>
</dbReference>
<feature type="transmembrane region" description="Helical" evidence="7">
    <location>
        <begin position="175"/>
        <end position="197"/>
    </location>
</feature>
<gene>
    <name evidence="9" type="ORF">HGA07_01360</name>
</gene>
<feature type="transmembrane region" description="Helical" evidence="7">
    <location>
        <begin position="330"/>
        <end position="350"/>
    </location>
</feature>
<comment type="subcellular location">
    <subcellularLocation>
        <location evidence="1">Cell membrane</location>
        <topology evidence="1">Multi-pass membrane protein</topology>
    </subcellularLocation>
</comment>
<evidence type="ECO:0000256" key="3">
    <source>
        <dbReference type="ARBA" id="ARBA00022692"/>
    </source>
</evidence>
<dbReference type="GO" id="GO:0015744">
    <property type="term" value="P:succinate transport"/>
    <property type="evidence" value="ECO:0007669"/>
    <property type="project" value="TreeGrafter"/>
</dbReference>
<dbReference type="PANTHER" id="PTHR34390">
    <property type="entry name" value="UPF0442 PROTEIN YJJB-RELATED"/>
    <property type="match status" value="1"/>
</dbReference>
<sequence>MAIREGADREVWGALDFLTRLAVSMLEAGFPSEPMTDAVAACAAAMGLDRVTVIGLGRVVTIEYLAVDGRALTRTATAATVDAFDCERMKRLLTAAREAAVSGADAETAHRILDAAETRKLPWPRWFVPFGGALLALCIALQVGGSGAAALAAAVVLLPVFWLGQGLGSLAIPRLYGVALQAPLAATLCALLHLVGALTMTEVAVAIATNWVLLVPMPQLVATAIDAVSSDTVAATARAASALLAVGGIAMGGALVFAVSQRFSFGESIDPTLPQLPIWLAITFSILGALGNAVFNRGGPDLLLPAAAAGLLTASVNQPLIHAAHIPPDWSGPLAAVALGFAAAACALPLRLPMTALALVGITGALLPGLTLYQGLVLELFHVSGIGYFVRTFAVCVGLGVGAALGVILNWLLQRARAHGHRVIIT</sequence>
<keyword evidence="3 7" id="KW-0812">Transmembrane</keyword>
<evidence type="ECO:0000256" key="2">
    <source>
        <dbReference type="ARBA" id="ARBA00022475"/>
    </source>
</evidence>